<dbReference type="GO" id="GO:0000127">
    <property type="term" value="C:transcription factor TFIIIC complex"/>
    <property type="evidence" value="ECO:0007669"/>
    <property type="project" value="InterPro"/>
</dbReference>
<evidence type="ECO:0000259" key="2">
    <source>
        <dbReference type="Pfam" id="PF12657"/>
    </source>
</evidence>
<feature type="region of interest" description="Disordered" evidence="1">
    <location>
        <begin position="438"/>
        <end position="469"/>
    </location>
</feature>
<dbReference type="Pfam" id="PF12660">
    <property type="entry name" value="zf-TFIIIC"/>
    <property type="match status" value="1"/>
</dbReference>
<dbReference type="InterPro" id="IPR024761">
    <property type="entry name" value="TFIIIC_delta_N"/>
</dbReference>
<dbReference type="GO" id="GO:0006384">
    <property type="term" value="P:transcription initiation at RNA polymerase III promoter"/>
    <property type="evidence" value="ECO:0007669"/>
    <property type="project" value="InterPro"/>
</dbReference>
<dbReference type="PANTHER" id="PTHR15496">
    <property type="entry name" value="GENERAL TRANSCRIPTION FACTOR 3C POLYPEPTIDE 4 FAMILY"/>
    <property type="match status" value="1"/>
</dbReference>
<evidence type="ECO:0000259" key="3">
    <source>
        <dbReference type="Pfam" id="PF12660"/>
    </source>
</evidence>
<feature type="domain" description="Transcription factor IIIC putative zinc-finger" evidence="3">
    <location>
        <begin position="758"/>
        <end position="854"/>
    </location>
</feature>
<sequence length="858" mass="93620">MTDPIYTALTLSTVISYQNCLEWSDDGQLCVLTKSAVYILTPNHGIALSTPPDVMAPIDDQSSAKPLGWYKTMIDMSSLPMRAWAELSDSWGTLSLGSLDVAVQAVTCSPSGLSSHGRCVLAVLNTNMEVTLWEGTKNHLRGEWNMIENVTDHLVDTVTFNGPNHEEGVARQEKVLNAQATCIAWSAQPDFGMSPSLLLDASLLAMGNRGGSVTLRRFSRSHDQSGEPATTAVARLEICERWITQLAWSKWVASGANKCTTILAYAMSDGGIGLLQVSQTLEAAVPLDAFVDDYNVKRHVRVDVEQLREFAVPPDKRGITALKWVDVPGRNPILVSSKAGTIHLYSLPPSPFPPMHSPAHWYGSRSLLIQIQRSSAGSSSLAPVSGLFYARDRDALLLSLSDGSVHAILGFSSEPTWDPVPTSSSPSSSTTAMVIDEGEQGDSSTSGNTTTANLGSGNTPTVKDTTITRSSDMPITSGILTKSSRSFFVRAYQHTSPGGLSMPDYMDVNRTDGFVPYDSCGTVAWIYEVSRPTDFSYKHEAKHSCVLLVTPFWSADDQWVMTMVEEKMDKTGNGMRCATRVAPVHLLRGIFLQLADTTRFDRLCRALLNILDHDIQEDPSTAVTIPEWTKSYSEEIKIHLRKSLATHFFGWGSLLRIRMKLALADGCWKLCQDAEMRNECGRVASAQLTAISHRVLRVLVRHLTAIVTTLSPVDVPFVLRVVVQSLLPGSPLDLSSEAQALSDKVNAMTAIEPGGIGLHEICPACRVEVPLQDITQATCLKGHTWTRCSVTSFILSTAMVRTCIGCNRKALLPPSQSSPDESVNDSWTPVAARSWVVKELLEAVDRCLFCGNTFVRIV</sequence>
<dbReference type="STRING" id="870435.A0A0C3P0I4"/>
<evidence type="ECO:0000256" key="1">
    <source>
        <dbReference type="SAM" id="MobiDB-lite"/>
    </source>
</evidence>
<dbReference type="PANTHER" id="PTHR15496:SF2">
    <property type="entry name" value="GENERAL TRANSCRIPTION FACTOR 3C POLYPEPTIDE 4"/>
    <property type="match status" value="1"/>
</dbReference>
<protein>
    <recommendedName>
        <fullName evidence="6">Transcription factor IIIC putative zinc-finger domain-containing protein</fullName>
    </recommendedName>
</protein>
<dbReference type="Pfam" id="PF12657">
    <property type="entry name" value="TFIIIC_delta"/>
    <property type="match status" value="1"/>
</dbReference>
<dbReference type="GO" id="GO:0004402">
    <property type="term" value="F:histone acetyltransferase activity"/>
    <property type="evidence" value="ECO:0007669"/>
    <property type="project" value="InterPro"/>
</dbReference>
<feature type="compositionally biased region" description="Polar residues" evidence="1">
    <location>
        <begin position="441"/>
        <end position="469"/>
    </location>
</feature>
<evidence type="ECO:0000313" key="4">
    <source>
        <dbReference type="EMBL" id="KIO06600.1"/>
    </source>
</evidence>
<dbReference type="InParanoid" id="A0A0C3P0I4"/>
<dbReference type="HOGENOM" id="CLU_008513_0_0_1"/>
<accession>A0A0C3P0I4</accession>
<feature type="domain" description="Transcription factor IIIC 90kDa subunit N-terminal" evidence="2">
    <location>
        <begin position="23"/>
        <end position="407"/>
    </location>
</feature>
<gene>
    <name evidence="4" type="ORF">M404DRAFT_998726</name>
</gene>
<proteinExistence type="predicted"/>
<dbReference type="AlphaFoldDB" id="A0A0C3P0I4"/>
<dbReference type="EMBL" id="KN831962">
    <property type="protein sequence ID" value="KIO06600.1"/>
    <property type="molecule type" value="Genomic_DNA"/>
</dbReference>
<dbReference type="SUPFAM" id="SSF50978">
    <property type="entry name" value="WD40 repeat-like"/>
    <property type="match status" value="1"/>
</dbReference>
<keyword evidence="5" id="KW-1185">Reference proteome</keyword>
<reference evidence="4 5" key="1">
    <citation type="submission" date="2014-04" db="EMBL/GenBank/DDBJ databases">
        <authorList>
            <consortium name="DOE Joint Genome Institute"/>
            <person name="Kuo A."/>
            <person name="Kohler A."/>
            <person name="Costa M.D."/>
            <person name="Nagy L.G."/>
            <person name="Floudas D."/>
            <person name="Copeland A."/>
            <person name="Barry K.W."/>
            <person name="Cichocki N."/>
            <person name="Veneault-Fourrey C."/>
            <person name="LaButti K."/>
            <person name="Lindquist E.A."/>
            <person name="Lipzen A."/>
            <person name="Lundell T."/>
            <person name="Morin E."/>
            <person name="Murat C."/>
            <person name="Sun H."/>
            <person name="Tunlid A."/>
            <person name="Henrissat B."/>
            <person name="Grigoriev I.V."/>
            <person name="Hibbett D.S."/>
            <person name="Martin F."/>
            <person name="Nordberg H.P."/>
            <person name="Cantor M.N."/>
            <person name="Hua S.X."/>
        </authorList>
    </citation>
    <scope>NUCLEOTIDE SEQUENCE [LARGE SCALE GENOMIC DNA]</scope>
    <source>
        <strain evidence="4 5">Marx 270</strain>
    </source>
</reference>
<reference evidence="5" key="2">
    <citation type="submission" date="2015-01" db="EMBL/GenBank/DDBJ databases">
        <title>Evolutionary Origins and Diversification of the Mycorrhizal Mutualists.</title>
        <authorList>
            <consortium name="DOE Joint Genome Institute"/>
            <consortium name="Mycorrhizal Genomics Consortium"/>
            <person name="Kohler A."/>
            <person name="Kuo A."/>
            <person name="Nagy L.G."/>
            <person name="Floudas D."/>
            <person name="Copeland A."/>
            <person name="Barry K.W."/>
            <person name="Cichocki N."/>
            <person name="Veneault-Fourrey C."/>
            <person name="LaButti K."/>
            <person name="Lindquist E.A."/>
            <person name="Lipzen A."/>
            <person name="Lundell T."/>
            <person name="Morin E."/>
            <person name="Murat C."/>
            <person name="Riley R."/>
            <person name="Ohm R."/>
            <person name="Sun H."/>
            <person name="Tunlid A."/>
            <person name="Henrissat B."/>
            <person name="Grigoriev I.V."/>
            <person name="Hibbett D.S."/>
            <person name="Martin F."/>
        </authorList>
    </citation>
    <scope>NUCLEOTIDE SEQUENCE [LARGE SCALE GENOMIC DNA]</scope>
    <source>
        <strain evidence="5">Marx 270</strain>
    </source>
</reference>
<dbReference type="OrthoDB" id="421374at2759"/>
<dbReference type="InterPro" id="IPR036322">
    <property type="entry name" value="WD40_repeat_dom_sf"/>
</dbReference>
<dbReference type="InterPro" id="IPR044230">
    <property type="entry name" value="GTF3C4"/>
</dbReference>
<name>A0A0C3P0I4_PISTI</name>
<organism evidence="4 5">
    <name type="scientific">Pisolithus tinctorius Marx 270</name>
    <dbReference type="NCBI Taxonomy" id="870435"/>
    <lineage>
        <taxon>Eukaryota</taxon>
        <taxon>Fungi</taxon>
        <taxon>Dikarya</taxon>
        <taxon>Basidiomycota</taxon>
        <taxon>Agaricomycotina</taxon>
        <taxon>Agaricomycetes</taxon>
        <taxon>Agaricomycetidae</taxon>
        <taxon>Boletales</taxon>
        <taxon>Sclerodermatineae</taxon>
        <taxon>Pisolithaceae</taxon>
        <taxon>Pisolithus</taxon>
    </lineage>
</organism>
<evidence type="ECO:0000313" key="5">
    <source>
        <dbReference type="Proteomes" id="UP000054217"/>
    </source>
</evidence>
<evidence type="ECO:0008006" key="6">
    <source>
        <dbReference type="Google" id="ProtNLM"/>
    </source>
</evidence>
<dbReference type="Proteomes" id="UP000054217">
    <property type="component" value="Unassembled WGS sequence"/>
</dbReference>
<dbReference type="InterPro" id="IPR024764">
    <property type="entry name" value="TFIIIC_Znf"/>
</dbReference>